<feature type="region of interest" description="Disordered" evidence="1">
    <location>
        <begin position="23"/>
        <end position="45"/>
    </location>
</feature>
<evidence type="ECO:0000313" key="3">
    <source>
        <dbReference type="Proteomes" id="UP000032671"/>
    </source>
</evidence>
<evidence type="ECO:0000256" key="1">
    <source>
        <dbReference type="SAM" id="MobiDB-lite"/>
    </source>
</evidence>
<dbReference type="Proteomes" id="UP000032671">
    <property type="component" value="Unassembled WGS sequence"/>
</dbReference>
<reference evidence="2 3" key="1">
    <citation type="submission" date="2012-11" db="EMBL/GenBank/DDBJ databases">
        <title>Whole genome sequence of Acetobacter cibinongensis 4H-1.</title>
        <authorList>
            <person name="Azuma Y."/>
            <person name="Higashiura N."/>
            <person name="Hirakawa H."/>
            <person name="Matsushita K."/>
        </authorList>
    </citation>
    <scope>NUCLEOTIDE SEQUENCE [LARGE SCALE GENOMIC DNA]</scope>
    <source>
        <strain evidence="2 3">4H-1</strain>
    </source>
</reference>
<protein>
    <submittedName>
        <fullName evidence="2">Uncharacterized protein</fullName>
    </submittedName>
</protein>
<dbReference type="EMBL" id="BAMV01000108">
    <property type="protein sequence ID" value="GAN61742.1"/>
    <property type="molecule type" value="Genomic_DNA"/>
</dbReference>
<dbReference type="AlphaFoldDB" id="A0A0D6N6U9"/>
<organism evidence="2 3">
    <name type="scientific">Acetobacter cibinongensis</name>
    <dbReference type="NCBI Taxonomy" id="146475"/>
    <lineage>
        <taxon>Bacteria</taxon>
        <taxon>Pseudomonadati</taxon>
        <taxon>Pseudomonadota</taxon>
        <taxon>Alphaproteobacteria</taxon>
        <taxon>Acetobacterales</taxon>
        <taxon>Acetobacteraceae</taxon>
        <taxon>Acetobacter</taxon>
    </lineage>
</organism>
<sequence length="87" mass="9526">MLPPARLLCIRADPLQEEEAAHIIDDIGQADPHGGPGDTDSSDEQTRLRFLVSKDMLDAGSDNGLSCIGPLDMEWHGFEMRLLPVNL</sequence>
<comment type="caution">
    <text evidence="2">The sequence shown here is derived from an EMBL/GenBank/DDBJ whole genome shotgun (WGS) entry which is preliminary data.</text>
</comment>
<evidence type="ECO:0000313" key="2">
    <source>
        <dbReference type="EMBL" id="GAN61742.1"/>
    </source>
</evidence>
<gene>
    <name evidence="2" type="ORF">Abci_142_002</name>
</gene>
<proteinExistence type="predicted"/>
<name>A0A0D6N6U9_9PROT</name>
<accession>A0A0D6N6U9</accession>